<name>A0A8S5NMP4_9CAUD</name>
<dbReference type="EMBL" id="BK015207">
    <property type="protein sequence ID" value="DAD95998.1"/>
    <property type="molecule type" value="Genomic_DNA"/>
</dbReference>
<organism evidence="1">
    <name type="scientific">Myoviridae sp. ctSGm32</name>
    <dbReference type="NCBI Taxonomy" id="2826653"/>
    <lineage>
        <taxon>Viruses</taxon>
        <taxon>Duplodnaviria</taxon>
        <taxon>Heunggongvirae</taxon>
        <taxon>Uroviricota</taxon>
        <taxon>Caudoviricetes</taxon>
    </lineage>
</organism>
<protein>
    <submittedName>
        <fullName evidence="1">Uncharacterized protein</fullName>
    </submittedName>
</protein>
<sequence>MNKCKLDLFNKKKIKELEQENYELHSDIEGYIKNERIWSKQIDNLEKALTNTVQENQRLIDWVMNILKEFGTVEIGDRQHIEIPIHKQNICSAYDRNYMGVFEKERIEIPSITIVKMG</sequence>
<evidence type="ECO:0000313" key="1">
    <source>
        <dbReference type="EMBL" id="DAD95998.1"/>
    </source>
</evidence>
<accession>A0A8S5NMP4</accession>
<reference evidence="1" key="1">
    <citation type="journal article" date="2021" name="Proc. Natl. Acad. Sci. U.S.A.">
        <title>A Catalog of Tens of Thousands of Viruses from Human Metagenomes Reveals Hidden Associations with Chronic Diseases.</title>
        <authorList>
            <person name="Tisza M.J."/>
            <person name="Buck C.B."/>
        </authorList>
    </citation>
    <scope>NUCLEOTIDE SEQUENCE</scope>
    <source>
        <strain evidence="1">CtSGm32</strain>
    </source>
</reference>
<proteinExistence type="predicted"/>